<comment type="similarity">
    <text evidence="1">Belongs to the metallo-dependent hydrolases superfamily. TatD-type hydrolase family.</text>
</comment>
<comment type="caution">
    <text evidence="5">The sequence shown here is derived from an EMBL/GenBank/DDBJ whole genome shotgun (WGS) entry which is preliminary data.</text>
</comment>
<dbReference type="GO" id="GO:0046872">
    <property type="term" value="F:metal ion binding"/>
    <property type="evidence" value="ECO:0007669"/>
    <property type="project" value="UniProtKB-KW"/>
</dbReference>
<proteinExistence type="inferred from homology"/>
<dbReference type="PANTHER" id="PTHR46124">
    <property type="entry name" value="D-AMINOACYL-TRNA DEACYLASE"/>
    <property type="match status" value="1"/>
</dbReference>
<dbReference type="Pfam" id="PF01026">
    <property type="entry name" value="TatD_DNase"/>
    <property type="match status" value="1"/>
</dbReference>
<dbReference type="InterPro" id="IPR018228">
    <property type="entry name" value="DNase_TatD-rel_CS"/>
</dbReference>
<feature type="binding site" evidence="4">
    <location>
        <position position="128"/>
    </location>
    <ligand>
        <name>a divalent metal cation</name>
        <dbReference type="ChEBI" id="CHEBI:60240"/>
        <label>2</label>
    </ligand>
</feature>
<evidence type="ECO:0000256" key="3">
    <source>
        <dbReference type="ARBA" id="ARBA00022801"/>
    </source>
</evidence>
<dbReference type="GO" id="GO:0016788">
    <property type="term" value="F:hydrolase activity, acting on ester bonds"/>
    <property type="evidence" value="ECO:0007669"/>
    <property type="project" value="InterPro"/>
</dbReference>
<dbReference type="EMBL" id="JACIET010000001">
    <property type="protein sequence ID" value="MBB4011442.1"/>
    <property type="molecule type" value="Genomic_DNA"/>
</dbReference>
<dbReference type="FunFam" id="3.20.20.140:FF:000005">
    <property type="entry name" value="TatD family hydrolase"/>
    <property type="match status" value="1"/>
</dbReference>
<feature type="binding site" evidence="4">
    <location>
        <position position="8"/>
    </location>
    <ligand>
        <name>a divalent metal cation</name>
        <dbReference type="ChEBI" id="CHEBI:60240"/>
        <label>1</label>
    </ligand>
</feature>
<dbReference type="PIRSF" id="PIRSF005902">
    <property type="entry name" value="DNase_TatD"/>
    <property type="match status" value="1"/>
</dbReference>
<dbReference type="Proteomes" id="UP000561045">
    <property type="component" value="Unassembled WGS sequence"/>
</dbReference>
<protein>
    <submittedName>
        <fullName evidence="5">TatD DNase family protein</fullName>
        <ecNumber evidence="5">3.1.21.-</ecNumber>
    </submittedName>
</protein>
<dbReference type="PANTHER" id="PTHR46124:SF2">
    <property type="entry name" value="D-AMINOACYL-TRNA DEACYLASE"/>
    <property type="match status" value="1"/>
</dbReference>
<organism evidence="5 6">
    <name type="scientific">Niveibacterium umoris</name>
    <dbReference type="NCBI Taxonomy" id="1193620"/>
    <lineage>
        <taxon>Bacteria</taxon>
        <taxon>Pseudomonadati</taxon>
        <taxon>Pseudomonadota</taxon>
        <taxon>Betaproteobacteria</taxon>
        <taxon>Rhodocyclales</taxon>
        <taxon>Rhodocyclaceae</taxon>
        <taxon>Niveibacterium</taxon>
    </lineage>
</organism>
<sequence length="257" mass="27696">MLIDTHIHLDATEYAETRNKVIEDARATGVATFVLPGVSPANFAPVQALAEQHQDVVPAYGIHPLYVGDTDESGLEQLRAQLQNGGAVAVGEIGLDYFVADADRTRQEAFYVAQLKLAREFGLPVLLHIRRAQDDVLKHLRRITVRGGIAHAFNGSRQQADTFIAMGFKLGFGGAMTYDGSSRIRALVRDLPLEAIVLETDGPDIPPAWRPGGPSLPSELLRYASLVAELRGDTLERVIAQTGANAVAALPGLTGRL</sequence>
<dbReference type="PROSITE" id="PS01137">
    <property type="entry name" value="TATD_1"/>
    <property type="match status" value="1"/>
</dbReference>
<keyword evidence="6" id="KW-1185">Reference proteome</keyword>
<keyword evidence="2 4" id="KW-0479">Metal-binding</keyword>
<dbReference type="Gene3D" id="3.20.20.140">
    <property type="entry name" value="Metal-dependent hydrolases"/>
    <property type="match status" value="1"/>
</dbReference>
<dbReference type="AlphaFoldDB" id="A0A840BIN4"/>
<feature type="binding site" evidence="4">
    <location>
        <position position="92"/>
    </location>
    <ligand>
        <name>a divalent metal cation</name>
        <dbReference type="ChEBI" id="CHEBI:60240"/>
        <label>1</label>
    </ligand>
</feature>
<evidence type="ECO:0000313" key="6">
    <source>
        <dbReference type="Proteomes" id="UP000561045"/>
    </source>
</evidence>
<dbReference type="SUPFAM" id="SSF51556">
    <property type="entry name" value="Metallo-dependent hydrolases"/>
    <property type="match status" value="1"/>
</dbReference>
<dbReference type="InterPro" id="IPR001130">
    <property type="entry name" value="TatD-like"/>
</dbReference>
<feature type="binding site" evidence="4">
    <location>
        <position position="201"/>
    </location>
    <ligand>
        <name>a divalent metal cation</name>
        <dbReference type="ChEBI" id="CHEBI:60240"/>
        <label>1</label>
    </ligand>
</feature>
<accession>A0A840BIN4</accession>
<evidence type="ECO:0000313" key="5">
    <source>
        <dbReference type="EMBL" id="MBB4011442.1"/>
    </source>
</evidence>
<dbReference type="PROSITE" id="PS01091">
    <property type="entry name" value="TATD_3"/>
    <property type="match status" value="1"/>
</dbReference>
<evidence type="ECO:0000256" key="4">
    <source>
        <dbReference type="PIRSR" id="PIRSR005902-1"/>
    </source>
</evidence>
<keyword evidence="3 5" id="KW-0378">Hydrolase</keyword>
<dbReference type="PROSITE" id="PS01090">
    <property type="entry name" value="TATD_2"/>
    <property type="match status" value="1"/>
</dbReference>
<feature type="binding site" evidence="4">
    <location>
        <position position="151"/>
    </location>
    <ligand>
        <name>a divalent metal cation</name>
        <dbReference type="ChEBI" id="CHEBI:60240"/>
        <label>2</label>
    </ligand>
</feature>
<name>A0A840BIN4_9RHOO</name>
<evidence type="ECO:0000256" key="1">
    <source>
        <dbReference type="ARBA" id="ARBA00009275"/>
    </source>
</evidence>
<reference evidence="5 6" key="1">
    <citation type="submission" date="2020-08" db="EMBL/GenBank/DDBJ databases">
        <title>Genomic Encyclopedia of Type Strains, Phase IV (KMG-IV): sequencing the most valuable type-strain genomes for metagenomic binning, comparative biology and taxonomic classification.</title>
        <authorList>
            <person name="Goeker M."/>
        </authorList>
    </citation>
    <scope>NUCLEOTIDE SEQUENCE [LARGE SCALE GENOMIC DNA]</scope>
    <source>
        <strain evidence="5 6">DSM 106739</strain>
    </source>
</reference>
<evidence type="ECO:0000256" key="2">
    <source>
        <dbReference type="ARBA" id="ARBA00022723"/>
    </source>
</evidence>
<dbReference type="InterPro" id="IPR032466">
    <property type="entry name" value="Metal_Hydrolase"/>
</dbReference>
<dbReference type="CDD" id="cd01310">
    <property type="entry name" value="TatD_DNAse"/>
    <property type="match status" value="1"/>
</dbReference>
<gene>
    <name evidence="5" type="ORF">GGR36_000750</name>
</gene>
<feature type="binding site" evidence="4">
    <location>
        <position position="6"/>
    </location>
    <ligand>
        <name>a divalent metal cation</name>
        <dbReference type="ChEBI" id="CHEBI:60240"/>
        <label>1</label>
    </ligand>
</feature>
<dbReference type="RefSeq" id="WP_183632005.1">
    <property type="nucleotide sequence ID" value="NZ_BAABLE010000011.1"/>
</dbReference>
<dbReference type="EC" id="3.1.21.-" evidence="5"/>